<protein>
    <recommendedName>
        <fullName evidence="5">Putative pre-16S rRNA nuclease</fullName>
        <ecNumber evidence="5">3.1.-.-</ecNumber>
    </recommendedName>
</protein>
<dbReference type="InterPro" id="IPR012337">
    <property type="entry name" value="RNaseH-like_sf"/>
</dbReference>
<dbReference type="SUPFAM" id="SSF53098">
    <property type="entry name" value="Ribonuclease H-like"/>
    <property type="match status" value="1"/>
</dbReference>
<dbReference type="InterPro" id="IPR006641">
    <property type="entry name" value="YqgF/RNaseH-like_dom"/>
</dbReference>
<dbReference type="AlphaFoldDB" id="A0A518BNJ0"/>
<keyword evidence="1 5" id="KW-0963">Cytoplasm</keyword>
<evidence type="ECO:0000256" key="4">
    <source>
        <dbReference type="ARBA" id="ARBA00022801"/>
    </source>
</evidence>
<dbReference type="GO" id="GO:0004518">
    <property type="term" value="F:nuclease activity"/>
    <property type="evidence" value="ECO:0007669"/>
    <property type="project" value="UniProtKB-KW"/>
</dbReference>
<evidence type="ECO:0000256" key="3">
    <source>
        <dbReference type="ARBA" id="ARBA00022722"/>
    </source>
</evidence>
<keyword evidence="4 5" id="KW-0378">Hydrolase</keyword>
<dbReference type="EMBL" id="CP036287">
    <property type="protein sequence ID" value="QDU68527.1"/>
    <property type="molecule type" value="Genomic_DNA"/>
</dbReference>
<comment type="function">
    <text evidence="5">Could be a nuclease involved in processing of the 5'-end of pre-16S rRNA.</text>
</comment>
<dbReference type="GO" id="GO:0016788">
    <property type="term" value="F:hydrolase activity, acting on ester bonds"/>
    <property type="evidence" value="ECO:0007669"/>
    <property type="project" value="UniProtKB-UniRule"/>
</dbReference>
<dbReference type="PANTHER" id="PTHR33317">
    <property type="entry name" value="POLYNUCLEOTIDYL TRANSFERASE, RIBONUCLEASE H-LIKE SUPERFAMILY PROTEIN"/>
    <property type="match status" value="1"/>
</dbReference>
<dbReference type="GO" id="GO:0000967">
    <property type="term" value="P:rRNA 5'-end processing"/>
    <property type="evidence" value="ECO:0007669"/>
    <property type="project" value="UniProtKB-UniRule"/>
</dbReference>
<evidence type="ECO:0000256" key="2">
    <source>
        <dbReference type="ARBA" id="ARBA00022517"/>
    </source>
</evidence>
<dbReference type="RefSeq" id="WP_419191673.1">
    <property type="nucleotide sequence ID" value="NZ_CP036296.1"/>
</dbReference>
<dbReference type="Proteomes" id="UP000316921">
    <property type="component" value="Chromosome"/>
</dbReference>
<evidence type="ECO:0000259" key="6">
    <source>
        <dbReference type="SMART" id="SM00732"/>
    </source>
</evidence>
<dbReference type="InterPro" id="IPR005227">
    <property type="entry name" value="YqgF"/>
</dbReference>
<comment type="similarity">
    <text evidence="5">Belongs to the YqgF HJR family.</text>
</comment>
<sequence length="150" mass="16220">MLAVDHGASKTGLAACDALRITTRVLETARLDGDAPGLVEHVAELADERDAATVLIGLPRLASGDEGARAVPTRAFAGRLASRLADRQVLLYDESLTTKAAEERMRDDDVPRERRRELRDSYAALVLLEDWLEGGGVGGERVRADAEAER</sequence>
<evidence type="ECO:0000256" key="1">
    <source>
        <dbReference type="ARBA" id="ARBA00022490"/>
    </source>
</evidence>
<evidence type="ECO:0000313" key="8">
    <source>
        <dbReference type="Proteomes" id="UP000316921"/>
    </source>
</evidence>
<proteinExistence type="inferred from homology"/>
<dbReference type="CDD" id="cd16964">
    <property type="entry name" value="YqgF"/>
    <property type="match status" value="1"/>
</dbReference>
<dbReference type="InterPro" id="IPR037027">
    <property type="entry name" value="YqgF/RNaseH-like_dom_sf"/>
</dbReference>
<organism evidence="7 8">
    <name type="scientific">Engelhardtia mirabilis</name>
    <dbReference type="NCBI Taxonomy" id="2528011"/>
    <lineage>
        <taxon>Bacteria</taxon>
        <taxon>Pseudomonadati</taxon>
        <taxon>Planctomycetota</taxon>
        <taxon>Planctomycetia</taxon>
        <taxon>Planctomycetia incertae sedis</taxon>
        <taxon>Engelhardtia</taxon>
    </lineage>
</organism>
<dbReference type="NCBIfam" id="TIGR00250">
    <property type="entry name" value="RNAse_H_YqgF"/>
    <property type="match status" value="1"/>
</dbReference>
<gene>
    <name evidence="7" type="primary">yrrK</name>
    <name evidence="7" type="ORF">Pla133_36250</name>
</gene>
<evidence type="ECO:0000313" key="7">
    <source>
        <dbReference type="EMBL" id="QDU68527.1"/>
    </source>
</evidence>
<keyword evidence="3 5" id="KW-0540">Nuclease</keyword>
<dbReference type="EC" id="3.1.-.-" evidence="5"/>
<dbReference type="HAMAP" id="MF_00651">
    <property type="entry name" value="Nuclease_YqgF"/>
    <property type="match status" value="1"/>
</dbReference>
<dbReference type="KEGG" id="pbap:Pla133_36250"/>
<accession>A0A518BNJ0</accession>
<keyword evidence="8" id="KW-1185">Reference proteome</keyword>
<evidence type="ECO:0000256" key="5">
    <source>
        <dbReference type="HAMAP-Rule" id="MF_00651"/>
    </source>
</evidence>
<reference evidence="7 8" key="1">
    <citation type="submission" date="2019-02" db="EMBL/GenBank/DDBJ databases">
        <title>Deep-cultivation of Planctomycetes and their phenomic and genomic characterization uncovers novel biology.</title>
        <authorList>
            <person name="Wiegand S."/>
            <person name="Jogler M."/>
            <person name="Boedeker C."/>
            <person name="Pinto D."/>
            <person name="Vollmers J."/>
            <person name="Rivas-Marin E."/>
            <person name="Kohn T."/>
            <person name="Peeters S.H."/>
            <person name="Heuer A."/>
            <person name="Rast P."/>
            <person name="Oberbeckmann S."/>
            <person name="Bunk B."/>
            <person name="Jeske O."/>
            <person name="Meyerdierks A."/>
            <person name="Storesund J.E."/>
            <person name="Kallscheuer N."/>
            <person name="Luecker S."/>
            <person name="Lage O.M."/>
            <person name="Pohl T."/>
            <person name="Merkel B.J."/>
            <person name="Hornburger P."/>
            <person name="Mueller R.-W."/>
            <person name="Bruemmer F."/>
            <person name="Labrenz M."/>
            <person name="Spormann A.M."/>
            <person name="Op den Camp H."/>
            <person name="Overmann J."/>
            <person name="Amann R."/>
            <person name="Jetten M.S.M."/>
            <person name="Mascher T."/>
            <person name="Medema M.H."/>
            <person name="Devos D.P."/>
            <person name="Kaster A.-K."/>
            <person name="Ovreas L."/>
            <person name="Rohde M."/>
            <person name="Galperin M.Y."/>
            <person name="Jogler C."/>
        </authorList>
    </citation>
    <scope>NUCLEOTIDE SEQUENCE [LARGE SCALE GENOMIC DNA]</scope>
    <source>
        <strain evidence="7 8">Pla133</strain>
    </source>
</reference>
<dbReference type="PANTHER" id="PTHR33317:SF4">
    <property type="entry name" value="POLYNUCLEOTIDYL TRANSFERASE, RIBONUCLEASE H-LIKE SUPERFAMILY PROTEIN"/>
    <property type="match status" value="1"/>
</dbReference>
<dbReference type="Pfam" id="PF03652">
    <property type="entry name" value="RuvX"/>
    <property type="match status" value="1"/>
</dbReference>
<dbReference type="GO" id="GO:0005737">
    <property type="term" value="C:cytoplasm"/>
    <property type="evidence" value="ECO:0007669"/>
    <property type="project" value="UniProtKB-SubCell"/>
</dbReference>
<keyword evidence="2 5" id="KW-0690">Ribosome biogenesis</keyword>
<feature type="domain" description="YqgF/RNase H-like" evidence="6">
    <location>
        <begin position="1"/>
        <end position="101"/>
    </location>
</feature>
<dbReference type="SMART" id="SM00732">
    <property type="entry name" value="YqgFc"/>
    <property type="match status" value="1"/>
</dbReference>
<name>A0A518BNJ0_9BACT</name>
<dbReference type="Gene3D" id="3.30.420.140">
    <property type="entry name" value="YqgF/RNase H-like domain"/>
    <property type="match status" value="1"/>
</dbReference>
<comment type="subcellular location">
    <subcellularLocation>
        <location evidence="5">Cytoplasm</location>
    </subcellularLocation>
</comment>